<feature type="coiled-coil region" evidence="7">
    <location>
        <begin position="99"/>
        <end position="126"/>
    </location>
</feature>
<evidence type="ECO:0000256" key="5">
    <source>
        <dbReference type="ARBA" id="ARBA00029447"/>
    </source>
</evidence>
<dbReference type="PROSITE" id="PS50885">
    <property type="entry name" value="HAMP"/>
    <property type="match status" value="1"/>
</dbReference>
<dbReference type="Proteomes" id="UP000053750">
    <property type="component" value="Unassembled WGS sequence"/>
</dbReference>
<dbReference type="RefSeq" id="WP_036586241.1">
    <property type="nucleotide sequence ID" value="NZ_KK082220.1"/>
</dbReference>
<keyword evidence="11" id="KW-0418">Kinase</keyword>
<comment type="caution">
    <text evidence="11">The sequence shown here is derived from an EMBL/GenBank/DDBJ whole genome shotgun (WGS) entry which is preliminary data.</text>
</comment>
<evidence type="ECO:0000256" key="7">
    <source>
        <dbReference type="SAM" id="Coils"/>
    </source>
</evidence>
<dbReference type="Pfam" id="PF00672">
    <property type="entry name" value="HAMP"/>
    <property type="match status" value="1"/>
</dbReference>
<sequence>MKTAAKLGSILSYPMRTFGMLRNLKFRSKLLILNVTAIVSIFAIGFVGYYYTAGMAANSTGLYEESLLPVKWLKQIQTNMRTIDSASLETVVSGSTNRVKLLNMEIEKQTKQTDELIDQLKQINTDENEKLLLDSFLELYPQYVKSLNLMLELSAAGQKTEAYSAYSKEVFRLKDRVNNLINELAMYREVRAEQLNDDNGKDYAAAFRIIVIAAAAAVVLMVAIGVAINRAITHPIRALQLQMQQAAAGDLSARGNYPYRDEVGSLSQSFNAMVDGLQSLVQQINGNAQTLSVQSAALLASAQEGSNAANHMASSSQLLADEFEKQVDAVSQANDSVQLMNTNIVHIENAAGSVALLSKDASAASRDGLDSVEAIAGQMNAISAAVRNATDRILELNQRAGEIGNIVGVMNDIAKQTNLLALNASIEAARAGEVGRGFAVVANEVKKLADQSSRSSRNIEELIRQTQSGIAGAAASMETGTRQVEQGLAATAAVQESFHRIETAVNNVYVKADDVNAAVLQLAESNDKIVEVMRIVSTMSETGLSISQEVSAASEQQFAGNHEISHSAEALSDMSVELQASLRRFKI</sequence>
<evidence type="ECO:0000256" key="1">
    <source>
        <dbReference type="ARBA" id="ARBA00004236"/>
    </source>
</evidence>
<evidence type="ECO:0000256" key="4">
    <source>
        <dbReference type="ARBA" id="ARBA00023224"/>
    </source>
</evidence>
<dbReference type="GO" id="GO:0016301">
    <property type="term" value="F:kinase activity"/>
    <property type="evidence" value="ECO:0007669"/>
    <property type="project" value="UniProtKB-KW"/>
</dbReference>
<comment type="subcellular location">
    <subcellularLocation>
        <location evidence="1">Cell membrane</location>
    </subcellularLocation>
</comment>
<dbReference type="PROSITE" id="PS50111">
    <property type="entry name" value="CHEMOTAXIS_TRANSDUC_2"/>
    <property type="match status" value="1"/>
</dbReference>
<evidence type="ECO:0000259" key="10">
    <source>
        <dbReference type="PROSITE" id="PS50885"/>
    </source>
</evidence>
<reference evidence="11 12" key="1">
    <citation type="submission" date="2014-02" db="EMBL/GenBank/DDBJ databases">
        <title>Genome sequence of Paenibacillus darwinianus reveals adaptive mechanisms for survival in Antarctic soils.</title>
        <authorList>
            <person name="Dsouza M."/>
            <person name="Taylor M.W."/>
            <person name="Turner S.J."/>
            <person name="Aislabie J."/>
        </authorList>
    </citation>
    <scope>NUCLEOTIDE SEQUENCE [LARGE SCALE GENOMIC DNA]</scope>
    <source>
        <strain evidence="11 12">CE1</strain>
    </source>
</reference>
<keyword evidence="11" id="KW-0808">Transferase</keyword>
<dbReference type="CDD" id="cd06225">
    <property type="entry name" value="HAMP"/>
    <property type="match status" value="1"/>
</dbReference>
<organism evidence="11 12">
    <name type="scientific">Paenibacillus darwinianus</name>
    <dbReference type="NCBI Taxonomy" id="1380763"/>
    <lineage>
        <taxon>Bacteria</taxon>
        <taxon>Bacillati</taxon>
        <taxon>Bacillota</taxon>
        <taxon>Bacilli</taxon>
        <taxon>Bacillales</taxon>
        <taxon>Paenibacillaceae</taxon>
        <taxon>Paenibacillus</taxon>
    </lineage>
</organism>
<dbReference type="PANTHER" id="PTHR32089:SF112">
    <property type="entry name" value="LYSOZYME-LIKE PROTEIN-RELATED"/>
    <property type="match status" value="1"/>
</dbReference>
<evidence type="ECO:0000256" key="8">
    <source>
        <dbReference type="SAM" id="Phobius"/>
    </source>
</evidence>
<dbReference type="GO" id="GO:0005886">
    <property type="term" value="C:plasma membrane"/>
    <property type="evidence" value="ECO:0007669"/>
    <property type="project" value="UniProtKB-SubCell"/>
</dbReference>
<dbReference type="InterPro" id="IPR003660">
    <property type="entry name" value="HAMP_dom"/>
</dbReference>
<evidence type="ECO:0000313" key="12">
    <source>
        <dbReference type="Proteomes" id="UP000053750"/>
    </source>
</evidence>
<dbReference type="PANTHER" id="PTHR32089">
    <property type="entry name" value="METHYL-ACCEPTING CHEMOTAXIS PROTEIN MCPB"/>
    <property type="match status" value="1"/>
</dbReference>
<feature type="domain" description="Methyl-accepting transducer" evidence="9">
    <location>
        <begin position="301"/>
        <end position="537"/>
    </location>
</feature>
<comment type="similarity">
    <text evidence="5">Belongs to the methyl-accepting chemotaxis (MCP) protein family.</text>
</comment>
<dbReference type="InterPro" id="IPR024478">
    <property type="entry name" value="HlyB_4HB_MCP"/>
</dbReference>
<keyword evidence="2" id="KW-1003">Cell membrane</keyword>
<name>A0A9W5RYS7_9BACL</name>
<dbReference type="Gene3D" id="1.10.287.950">
    <property type="entry name" value="Methyl-accepting chemotaxis protein"/>
    <property type="match status" value="1"/>
</dbReference>
<evidence type="ECO:0000256" key="6">
    <source>
        <dbReference type="PROSITE-ProRule" id="PRU00284"/>
    </source>
</evidence>
<proteinExistence type="inferred from homology"/>
<keyword evidence="7" id="KW-0175">Coiled coil</keyword>
<evidence type="ECO:0000256" key="2">
    <source>
        <dbReference type="ARBA" id="ARBA00022475"/>
    </source>
</evidence>
<keyword evidence="8" id="KW-0812">Transmembrane</keyword>
<keyword evidence="12" id="KW-1185">Reference proteome</keyword>
<dbReference type="EMBL" id="JFHU01000269">
    <property type="protein sequence ID" value="EXX84697.1"/>
    <property type="molecule type" value="Genomic_DNA"/>
</dbReference>
<accession>A0A9W5RYS7</accession>
<dbReference type="Pfam" id="PF00015">
    <property type="entry name" value="MCPsignal"/>
    <property type="match status" value="1"/>
</dbReference>
<evidence type="ECO:0000313" key="11">
    <source>
        <dbReference type="EMBL" id="EXX84697.1"/>
    </source>
</evidence>
<keyword evidence="3 8" id="KW-0472">Membrane</keyword>
<evidence type="ECO:0000259" key="9">
    <source>
        <dbReference type="PROSITE" id="PS50111"/>
    </source>
</evidence>
<keyword evidence="8" id="KW-1133">Transmembrane helix</keyword>
<dbReference type="GO" id="GO:0007165">
    <property type="term" value="P:signal transduction"/>
    <property type="evidence" value="ECO:0007669"/>
    <property type="project" value="UniProtKB-KW"/>
</dbReference>
<keyword evidence="4 6" id="KW-0807">Transducer</keyword>
<dbReference type="SMART" id="SM00283">
    <property type="entry name" value="MA"/>
    <property type="match status" value="1"/>
</dbReference>
<feature type="domain" description="HAMP" evidence="10">
    <location>
        <begin position="230"/>
        <end position="282"/>
    </location>
</feature>
<dbReference type="SMART" id="SM00304">
    <property type="entry name" value="HAMP"/>
    <property type="match status" value="1"/>
</dbReference>
<protein>
    <submittedName>
        <fullName evidence="11">Histidine kinase</fullName>
    </submittedName>
</protein>
<dbReference type="AlphaFoldDB" id="A0A9W5RYS7"/>
<feature type="transmembrane region" description="Helical" evidence="8">
    <location>
        <begin position="205"/>
        <end position="228"/>
    </location>
</feature>
<dbReference type="SUPFAM" id="SSF58104">
    <property type="entry name" value="Methyl-accepting chemotaxis protein (MCP) signaling domain"/>
    <property type="match status" value="1"/>
</dbReference>
<dbReference type="OrthoDB" id="358716at2"/>
<dbReference type="Gene3D" id="6.10.340.10">
    <property type="match status" value="1"/>
</dbReference>
<dbReference type="Pfam" id="PF12729">
    <property type="entry name" value="4HB_MCP_1"/>
    <property type="match status" value="1"/>
</dbReference>
<evidence type="ECO:0000256" key="3">
    <source>
        <dbReference type="ARBA" id="ARBA00023136"/>
    </source>
</evidence>
<gene>
    <name evidence="11" type="ORF">BG53_10620</name>
</gene>
<feature type="transmembrane region" description="Helical" evidence="8">
    <location>
        <begin position="30"/>
        <end position="51"/>
    </location>
</feature>
<dbReference type="CDD" id="cd11386">
    <property type="entry name" value="MCP_signal"/>
    <property type="match status" value="1"/>
</dbReference>
<dbReference type="InterPro" id="IPR004089">
    <property type="entry name" value="MCPsignal_dom"/>
</dbReference>